<evidence type="ECO:0000313" key="9">
    <source>
        <dbReference type="EMBL" id="KAL1404497.1"/>
    </source>
</evidence>
<proteinExistence type="inferred from homology"/>
<feature type="coiled-coil region" evidence="6">
    <location>
        <begin position="271"/>
        <end position="305"/>
    </location>
</feature>
<dbReference type="InterPro" id="IPR033906">
    <property type="entry name" value="Lipase_N"/>
</dbReference>
<keyword evidence="6" id="KW-0175">Coiled coil</keyword>
<dbReference type="SUPFAM" id="SSF53474">
    <property type="entry name" value="alpha/beta-Hydrolases"/>
    <property type="match status" value="1"/>
</dbReference>
<dbReference type="Gene3D" id="3.40.50.1820">
    <property type="entry name" value="alpha/beta hydrolase"/>
    <property type="match status" value="1"/>
</dbReference>
<comment type="subcellular location">
    <subcellularLocation>
        <location evidence="1">Secreted</location>
    </subcellularLocation>
</comment>
<evidence type="ECO:0000256" key="6">
    <source>
        <dbReference type="SAM" id="Coils"/>
    </source>
</evidence>
<feature type="compositionally biased region" description="Polar residues" evidence="7">
    <location>
        <begin position="171"/>
        <end position="187"/>
    </location>
</feature>
<evidence type="ECO:0000313" key="10">
    <source>
        <dbReference type="Proteomes" id="UP001562425"/>
    </source>
</evidence>
<evidence type="ECO:0000256" key="2">
    <source>
        <dbReference type="ARBA" id="ARBA00010701"/>
    </source>
</evidence>
<feature type="region of interest" description="Disordered" evidence="7">
    <location>
        <begin position="93"/>
        <end position="187"/>
    </location>
</feature>
<dbReference type="PRINTS" id="PR00821">
    <property type="entry name" value="TAGLIPASE"/>
</dbReference>
<dbReference type="Gene3D" id="6.10.140.340">
    <property type="match status" value="1"/>
</dbReference>
<dbReference type="InterPro" id="IPR013818">
    <property type="entry name" value="Lipase"/>
</dbReference>
<name>A0ABD1E050_CULPP</name>
<dbReference type="PROSITE" id="PS51980">
    <property type="entry name" value="OCEL"/>
    <property type="match status" value="1"/>
</dbReference>
<dbReference type="SUPFAM" id="SSF46785">
    <property type="entry name" value="Winged helix' DNA-binding domain"/>
    <property type="match status" value="1"/>
</dbReference>
<sequence length="724" mass="82349">MARRGTNGRTQHGKPEIMKRNIRERLIHLLALRPYKKPELYAKLAQDGIRGQEKNCIAQALKAIASMRDNVYYLHRHMWNDVQEDWPFYSEQDRQTLKRRKPQNLTPPLSSDGGSSTSGQSPSSAHNGSSPPSGSKRPSIAGDEGGAAGAMPTAKKPRISHYKKDILPDINRSNVTPNAQESEDSGVSLSYSLVPNDVAKRIQHSAGDVMVADTLVISDRDNYDDQISAYREETKKVKSLKDDFSDQFTRITTVEQRRKYKTEFDNDFQEYRRLHEIVERVSRKFAQLEEDLQHQRNNERRYKEIQRQIIKEYDESIKDNRFQETKQRFNYLHSKLSHIKHLVHDYDVAITNGLYIFPFIPKSQNDDLLDLDLDLDDMEYERDFHGDSLIPQLLFPRDEPRNFVQLPDQSGHFEVVPRALVRESRRNASSYEAAADMKFWFYARYSGDDGKPIKLDFDELGLLASRYGFRVELATKILIHGWMGSSESEVMDPLAKAYLEQGDVNVVGVDWEEGADRIWYPTARYHAPAVADVVAAMIEELVGFGQTPDLIGIVGHSLGAHIAGLAGKRTRQKIGFIVGLDPAAPLFRLEKPLERLDAGDAQYVEVIHTNGKALGIFENIGKVDIYPNGGSNQPGCEFPDLACSHQRAVEYFRESLKVKNFANRCVNVNELGERCSLGRATLGGFETRGMRSKPRGVYYMDTAESRPFLKDVKRVVAPMVPHYH</sequence>
<dbReference type="AlphaFoldDB" id="A0ABD1E050"/>
<keyword evidence="10" id="KW-1185">Reference proteome</keyword>
<reference evidence="9 10" key="1">
    <citation type="submission" date="2024-05" db="EMBL/GenBank/DDBJ databases">
        <title>Culex pipiens pipiens assembly and annotation.</title>
        <authorList>
            <person name="Alout H."/>
            <person name="Durand T."/>
        </authorList>
    </citation>
    <scope>NUCLEOTIDE SEQUENCE [LARGE SCALE GENOMIC DNA]</scope>
    <source>
        <strain evidence="9">HA-2024</strain>
        <tissue evidence="9">Whole body</tissue>
    </source>
</reference>
<dbReference type="SUPFAM" id="SSF144292">
    <property type="entry name" value="occludin/ELL-like"/>
    <property type="match status" value="1"/>
</dbReference>
<dbReference type="InterPro" id="IPR029058">
    <property type="entry name" value="AB_hydrolase_fold"/>
</dbReference>
<dbReference type="InterPro" id="IPR019464">
    <property type="entry name" value="ELL_N"/>
</dbReference>
<dbReference type="PANTHER" id="PTHR11610:SF150">
    <property type="entry name" value="FI01825P-RELATED"/>
    <property type="match status" value="1"/>
</dbReference>
<dbReference type="Pfam" id="PF07303">
    <property type="entry name" value="Occludin_ELL"/>
    <property type="match status" value="1"/>
</dbReference>
<evidence type="ECO:0000256" key="5">
    <source>
        <dbReference type="RuleBase" id="RU004262"/>
    </source>
</evidence>
<feature type="compositionally biased region" description="Low complexity" evidence="7">
    <location>
        <begin position="107"/>
        <end position="135"/>
    </location>
</feature>
<dbReference type="Proteomes" id="UP001562425">
    <property type="component" value="Unassembled WGS sequence"/>
</dbReference>
<dbReference type="InterPro" id="IPR010844">
    <property type="entry name" value="Occludin_ELL"/>
</dbReference>
<dbReference type="CDD" id="cd00707">
    <property type="entry name" value="Pancreat_lipase_like"/>
    <property type="match status" value="1"/>
</dbReference>
<evidence type="ECO:0000256" key="7">
    <source>
        <dbReference type="SAM" id="MobiDB-lite"/>
    </source>
</evidence>
<evidence type="ECO:0000259" key="8">
    <source>
        <dbReference type="PROSITE" id="PS51980"/>
    </source>
</evidence>
<dbReference type="Pfam" id="PF10390">
    <property type="entry name" value="ELL"/>
    <property type="match status" value="1"/>
</dbReference>
<dbReference type="InterPro" id="IPR000734">
    <property type="entry name" value="TAG_lipase"/>
</dbReference>
<dbReference type="InterPro" id="IPR036390">
    <property type="entry name" value="WH_DNA-bd_sf"/>
</dbReference>
<dbReference type="InterPro" id="IPR042065">
    <property type="entry name" value="E3_ELL-like"/>
</dbReference>
<keyword evidence="3" id="KW-0964">Secreted</keyword>
<dbReference type="EMBL" id="JBEHCU010000349">
    <property type="protein sequence ID" value="KAL1404497.1"/>
    <property type="molecule type" value="Genomic_DNA"/>
</dbReference>
<comment type="similarity">
    <text evidence="2 5">Belongs to the AB hydrolase superfamily. Lipase family.</text>
</comment>
<evidence type="ECO:0000256" key="3">
    <source>
        <dbReference type="ARBA" id="ARBA00022525"/>
    </source>
</evidence>
<organism evidence="9 10">
    <name type="scientific">Culex pipiens pipiens</name>
    <name type="common">Northern house mosquito</name>
    <dbReference type="NCBI Taxonomy" id="38569"/>
    <lineage>
        <taxon>Eukaryota</taxon>
        <taxon>Metazoa</taxon>
        <taxon>Ecdysozoa</taxon>
        <taxon>Arthropoda</taxon>
        <taxon>Hexapoda</taxon>
        <taxon>Insecta</taxon>
        <taxon>Pterygota</taxon>
        <taxon>Neoptera</taxon>
        <taxon>Endopterygota</taxon>
        <taxon>Diptera</taxon>
        <taxon>Nematocera</taxon>
        <taxon>Culicoidea</taxon>
        <taxon>Culicidae</taxon>
        <taxon>Culicinae</taxon>
        <taxon>Culicini</taxon>
        <taxon>Culex</taxon>
        <taxon>Culex</taxon>
    </lineage>
</organism>
<dbReference type="PANTHER" id="PTHR11610">
    <property type="entry name" value="LIPASE"/>
    <property type="match status" value="1"/>
</dbReference>
<dbReference type="GO" id="GO:0005576">
    <property type="term" value="C:extracellular region"/>
    <property type="evidence" value="ECO:0007669"/>
    <property type="project" value="UniProtKB-SubCell"/>
</dbReference>
<gene>
    <name evidence="9" type="ORF">pipiens_005324</name>
</gene>
<dbReference type="Pfam" id="PF00151">
    <property type="entry name" value="Lipase"/>
    <property type="match status" value="1"/>
</dbReference>
<accession>A0ABD1E050</accession>
<feature type="domain" description="OCEL" evidence="8">
    <location>
        <begin position="242"/>
        <end position="351"/>
    </location>
</feature>
<evidence type="ECO:0000256" key="4">
    <source>
        <dbReference type="PROSITE-ProRule" id="PRU01324"/>
    </source>
</evidence>
<evidence type="ECO:0000256" key="1">
    <source>
        <dbReference type="ARBA" id="ARBA00004613"/>
    </source>
</evidence>
<protein>
    <recommendedName>
        <fullName evidence="8">OCEL domain-containing protein</fullName>
    </recommendedName>
</protein>
<dbReference type="Gene3D" id="1.10.10.2670">
    <property type="entry name" value="E3 ubiquitin-protein ligase"/>
    <property type="match status" value="1"/>
</dbReference>
<comment type="similarity">
    <text evidence="4">Belongs to the ELL/occludin family.</text>
</comment>
<comment type="caution">
    <text evidence="9">The sequence shown here is derived from an EMBL/GenBank/DDBJ whole genome shotgun (WGS) entry which is preliminary data.</text>
</comment>